<feature type="non-terminal residue" evidence="2">
    <location>
        <position position="257"/>
    </location>
</feature>
<dbReference type="Proteomes" id="UP000050509">
    <property type="component" value="Unassembled WGS sequence"/>
</dbReference>
<keyword evidence="3" id="KW-1185">Reference proteome</keyword>
<comment type="caution">
    <text evidence="2">The sequence shown here is derived from an EMBL/GenBank/DDBJ whole genome shotgun (WGS) entry which is preliminary data.</text>
</comment>
<dbReference type="EMBL" id="LJCR01001841">
    <property type="protein sequence ID" value="KPV49641.1"/>
    <property type="molecule type" value="Genomic_DNA"/>
</dbReference>
<feature type="compositionally biased region" description="Polar residues" evidence="1">
    <location>
        <begin position="139"/>
        <end position="149"/>
    </location>
</feature>
<dbReference type="Gene3D" id="3.30.470.30">
    <property type="entry name" value="DNA ligase/mRNA capping enzyme"/>
    <property type="match status" value="1"/>
</dbReference>
<accession>A0A0P9EZZ4</accession>
<sequence>MAFLGGIAGSGAKYKVEVISVGGGMYQADAFSAGGSTAWTKPTLIDRGLLVPVLAKALRKFAEKTVPGRDRTYDRPMTGMQGAGPIQKTLVGDDLPLHPLCWEAGRDLSYLPREFHDRAVLRPGQSATAAPTPIPNAQPLAQITSAPAPGTRTSLGQAIMLCETISTERELVSRFVENPAWLMTEKMEGDRGQLHHDLDGRVYLTNRSGEVVNCPPHIVQAMAAAPRGTSFDGEVISVDENGAAQLYVGARADIQLF</sequence>
<proteinExistence type="predicted"/>
<dbReference type="AlphaFoldDB" id="A0A0P9EZZ4"/>
<evidence type="ECO:0000256" key="1">
    <source>
        <dbReference type="SAM" id="MobiDB-lite"/>
    </source>
</evidence>
<feature type="region of interest" description="Disordered" evidence="1">
    <location>
        <begin position="124"/>
        <end position="149"/>
    </location>
</feature>
<organism evidence="2 3">
    <name type="scientific">Kouleothrix aurantiaca</name>
    <dbReference type="NCBI Taxonomy" id="186479"/>
    <lineage>
        <taxon>Bacteria</taxon>
        <taxon>Bacillati</taxon>
        <taxon>Chloroflexota</taxon>
        <taxon>Chloroflexia</taxon>
        <taxon>Chloroflexales</taxon>
        <taxon>Roseiflexineae</taxon>
        <taxon>Roseiflexaceae</taxon>
        <taxon>Kouleothrix</taxon>
    </lineage>
</organism>
<dbReference type="SUPFAM" id="SSF56091">
    <property type="entry name" value="DNA ligase/mRNA capping enzyme, catalytic domain"/>
    <property type="match status" value="1"/>
</dbReference>
<gene>
    <name evidence="2" type="ORF">SE17_31475</name>
</gene>
<protein>
    <submittedName>
        <fullName evidence="2">Uncharacterized protein</fullName>
    </submittedName>
</protein>
<name>A0A0P9EZZ4_9CHLR</name>
<evidence type="ECO:0000313" key="2">
    <source>
        <dbReference type="EMBL" id="KPV49641.1"/>
    </source>
</evidence>
<evidence type="ECO:0000313" key="3">
    <source>
        <dbReference type="Proteomes" id="UP000050509"/>
    </source>
</evidence>
<reference evidence="2 3" key="1">
    <citation type="submission" date="2015-09" db="EMBL/GenBank/DDBJ databases">
        <title>Draft genome sequence of Kouleothrix aurantiaca JCM 19913.</title>
        <authorList>
            <person name="Hemp J."/>
        </authorList>
    </citation>
    <scope>NUCLEOTIDE SEQUENCE [LARGE SCALE GENOMIC DNA]</scope>
    <source>
        <strain evidence="2 3">COM-B</strain>
    </source>
</reference>